<reference evidence="2" key="1">
    <citation type="submission" date="2020-05" db="EMBL/GenBank/DDBJ databases">
        <title>Phylogenomic resolution of chytrid fungi.</title>
        <authorList>
            <person name="Stajich J.E."/>
            <person name="Amses K."/>
            <person name="Simmons R."/>
            <person name="Seto K."/>
            <person name="Myers J."/>
            <person name="Bonds A."/>
            <person name="Quandt C.A."/>
            <person name="Barry K."/>
            <person name="Liu P."/>
            <person name="Grigoriev I."/>
            <person name="Longcore J.E."/>
            <person name="James T.Y."/>
        </authorList>
    </citation>
    <scope>NUCLEOTIDE SEQUENCE</scope>
    <source>
        <strain evidence="2">PLAUS21</strain>
    </source>
</reference>
<dbReference type="GO" id="GO:0032039">
    <property type="term" value="C:integrator complex"/>
    <property type="evidence" value="ECO:0007669"/>
    <property type="project" value="TreeGrafter"/>
</dbReference>
<evidence type="ECO:0000313" key="2">
    <source>
        <dbReference type="EMBL" id="KAJ3260812.1"/>
    </source>
</evidence>
<keyword evidence="3" id="KW-1185">Reference proteome</keyword>
<dbReference type="EMBL" id="JADGKB010000009">
    <property type="protein sequence ID" value="KAJ3260812.1"/>
    <property type="molecule type" value="Genomic_DNA"/>
</dbReference>
<proteinExistence type="predicted"/>
<dbReference type="Proteomes" id="UP001210925">
    <property type="component" value="Unassembled WGS sequence"/>
</dbReference>
<feature type="region of interest" description="Disordered" evidence="1">
    <location>
        <begin position="166"/>
        <end position="192"/>
    </location>
</feature>
<dbReference type="AlphaFoldDB" id="A0AAD5Y631"/>
<gene>
    <name evidence="2" type="ORF">HK103_007375</name>
</gene>
<organism evidence="2 3">
    <name type="scientific">Boothiomyces macroporosus</name>
    <dbReference type="NCBI Taxonomy" id="261099"/>
    <lineage>
        <taxon>Eukaryota</taxon>
        <taxon>Fungi</taxon>
        <taxon>Fungi incertae sedis</taxon>
        <taxon>Chytridiomycota</taxon>
        <taxon>Chytridiomycota incertae sedis</taxon>
        <taxon>Chytridiomycetes</taxon>
        <taxon>Rhizophydiales</taxon>
        <taxon>Terramycetaceae</taxon>
        <taxon>Boothiomyces</taxon>
    </lineage>
</organism>
<evidence type="ECO:0000313" key="3">
    <source>
        <dbReference type="Proteomes" id="UP001210925"/>
    </source>
</evidence>
<accession>A0AAD5Y631</accession>
<dbReference type="InterPro" id="IPR051113">
    <property type="entry name" value="Integrator_subunit6"/>
</dbReference>
<dbReference type="PANTHER" id="PTHR12957">
    <property type="entry name" value="DEAD/H BOX POLYPEPTIDE 26/DICE1-RELATED"/>
    <property type="match status" value="1"/>
</dbReference>
<dbReference type="GO" id="GO:0034472">
    <property type="term" value="P:snRNA 3'-end processing"/>
    <property type="evidence" value="ECO:0007669"/>
    <property type="project" value="TreeGrafter"/>
</dbReference>
<evidence type="ECO:0000256" key="1">
    <source>
        <dbReference type="SAM" id="MobiDB-lite"/>
    </source>
</evidence>
<dbReference type="PANTHER" id="PTHR12957:SF2">
    <property type="entry name" value="INTEGRATOR COMPLEX SUBUNIT 6"/>
    <property type="match status" value="1"/>
</dbReference>
<name>A0AAD5Y631_9FUNG</name>
<sequence length="397" mass="45603">MRKRSLAHGHLRLLSIKEALSKIQLGHVWDYTKAFPPILAEIDEQSERLAQKALLACNSIASSIKPFTQIQSESEKKLKIAENVYDVKKPDLTLQLRLLTNKLNMNSKLTQQELDAKHSLPIGEMGNYAMAMAKQQLLRDPMEDESVRKMLDKSLFGNPYKRIPKKSLLRPDTSDSDGETLNEVEEEASHEFKRETVEPKKVWRSKLARRAVQKQYPPLSKKSGFVVPLFKDLTWKKLRSIDFELVLNSIYEKQNGGNPVEVEEDNWSQPEGGEMSEMSKEQMVIDDLAETVVGDPEPVFFDEDPNEPISPLKLNDVPWLTSRQQIHNLIAKWPGGSIHFTLEYNEQDLIGAIRSCFDTSEWTLEIADRLCWVRELAIKFNRPTVVQYIDMIDKKVV</sequence>
<feature type="compositionally biased region" description="Acidic residues" evidence="1">
    <location>
        <begin position="174"/>
        <end position="186"/>
    </location>
</feature>
<comment type="caution">
    <text evidence="2">The sequence shown here is derived from an EMBL/GenBank/DDBJ whole genome shotgun (WGS) entry which is preliminary data.</text>
</comment>
<protein>
    <submittedName>
        <fullName evidence="2">Uncharacterized protein</fullName>
    </submittedName>
</protein>